<evidence type="ECO:0000313" key="4">
    <source>
        <dbReference type="EMBL" id="OGC84056.1"/>
    </source>
</evidence>
<feature type="domain" description="Metallo-beta-lactamase" evidence="2">
    <location>
        <begin position="15"/>
        <end position="243"/>
    </location>
</feature>
<dbReference type="InterPro" id="IPR036866">
    <property type="entry name" value="RibonucZ/Hydroxyglut_hydro"/>
</dbReference>
<dbReference type="GO" id="GO:0004521">
    <property type="term" value="F:RNA endonuclease activity"/>
    <property type="evidence" value="ECO:0007669"/>
    <property type="project" value="TreeGrafter"/>
</dbReference>
<evidence type="ECO:0000256" key="1">
    <source>
        <dbReference type="ARBA" id="ARBA00022801"/>
    </source>
</evidence>
<evidence type="ECO:0000259" key="2">
    <source>
        <dbReference type="SMART" id="SM00849"/>
    </source>
</evidence>
<dbReference type="STRING" id="1797240.A3D68_01960"/>
<dbReference type="SUPFAM" id="SSF56281">
    <property type="entry name" value="Metallo-hydrolase/oxidoreductase"/>
    <property type="match status" value="1"/>
</dbReference>
<dbReference type="SMART" id="SM01027">
    <property type="entry name" value="Beta-Casp"/>
    <property type="match status" value="1"/>
</dbReference>
<evidence type="ECO:0000313" key="5">
    <source>
        <dbReference type="Proteomes" id="UP000177564"/>
    </source>
</evidence>
<dbReference type="InterPro" id="IPR022712">
    <property type="entry name" value="Beta_Casp"/>
</dbReference>
<organism evidence="4 5">
    <name type="scientific">Candidatus Adlerbacteria bacterium RIFCSPHIGHO2_02_FULL_52_17</name>
    <dbReference type="NCBI Taxonomy" id="1797240"/>
    <lineage>
        <taxon>Bacteria</taxon>
        <taxon>Candidatus Adleribacteriota</taxon>
    </lineage>
</organism>
<dbReference type="Gene3D" id="3.40.50.10890">
    <property type="match status" value="1"/>
</dbReference>
<reference evidence="4 5" key="1">
    <citation type="journal article" date="2016" name="Nat. Commun.">
        <title>Thousands of microbial genomes shed light on interconnected biogeochemical processes in an aquifer system.</title>
        <authorList>
            <person name="Anantharaman K."/>
            <person name="Brown C.T."/>
            <person name="Hug L.A."/>
            <person name="Sharon I."/>
            <person name="Castelle C.J."/>
            <person name="Probst A.J."/>
            <person name="Thomas B.C."/>
            <person name="Singh A."/>
            <person name="Wilkins M.J."/>
            <person name="Karaoz U."/>
            <person name="Brodie E.L."/>
            <person name="Williams K.H."/>
            <person name="Hubbard S.S."/>
            <person name="Banfield J.F."/>
        </authorList>
    </citation>
    <scope>NUCLEOTIDE SEQUENCE [LARGE SCALE GENOMIC DNA]</scope>
</reference>
<dbReference type="Proteomes" id="UP000177564">
    <property type="component" value="Unassembled WGS sequence"/>
</dbReference>
<dbReference type="Gene3D" id="3.60.15.10">
    <property type="entry name" value="Ribonuclease Z/Hydroxyacylglutathione hydrolase-like"/>
    <property type="match status" value="1"/>
</dbReference>
<dbReference type="PANTHER" id="PTHR11203:SF37">
    <property type="entry name" value="INTEGRATOR COMPLEX SUBUNIT 11"/>
    <property type="match status" value="1"/>
</dbReference>
<keyword evidence="1" id="KW-0378">Hydrolase</keyword>
<gene>
    <name evidence="4" type="ORF">A3D68_01960</name>
</gene>
<protein>
    <recommendedName>
        <fullName evidence="6">MBL fold hydrolase</fullName>
    </recommendedName>
</protein>
<dbReference type="EMBL" id="MEWU01000003">
    <property type="protein sequence ID" value="OGC84056.1"/>
    <property type="molecule type" value="Genomic_DNA"/>
</dbReference>
<dbReference type="Pfam" id="PF07521">
    <property type="entry name" value="RMMBL"/>
    <property type="match status" value="1"/>
</dbReference>
<feature type="domain" description="Beta-Casp" evidence="3">
    <location>
        <begin position="248"/>
        <end position="373"/>
    </location>
</feature>
<dbReference type="CDD" id="cd16295">
    <property type="entry name" value="TTHA0252-CPSF-like_MBL-fold"/>
    <property type="match status" value="1"/>
</dbReference>
<dbReference type="InterPro" id="IPR050698">
    <property type="entry name" value="MBL"/>
</dbReference>
<dbReference type="InterPro" id="IPR011108">
    <property type="entry name" value="RMMBL"/>
</dbReference>
<evidence type="ECO:0008006" key="6">
    <source>
        <dbReference type="Google" id="ProtNLM"/>
    </source>
</evidence>
<dbReference type="PANTHER" id="PTHR11203">
    <property type="entry name" value="CLEAVAGE AND POLYADENYLATION SPECIFICITY FACTOR FAMILY MEMBER"/>
    <property type="match status" value="1"/>
</dbReference>
<evidence type="ECO:0000259" key="3">
    <source>
        <dbReference type="SMART" id="SM01027"/>
    </source>
</evidence>
<dbReference type="InterPro" id="IPR001279">
    <property type="entry name" value="Metallo-B-lactamas"/>
</dbReference>
<dbReference type="Pfam" id="PF00753">
    <property type="entry name" value="Lactamase_B"/>
    <property type="match status" value="1"/>
</dbReference>
<comment type="caution">
    <text evidence="4">The sequence shown here is derived from an EMBL/GenBank/DDBJ whole genome shotgun (WGS) entry which is preliminary data.</text>
</comment>
<dbReference type="GO" id="GO:0016787">
    <property type="term" value="F:hydrolase activity"/>
    <property type="evidence" value="ECO:0007669"/>
    <property type="project" value="UniProtKB-KW"/>
</dbReference>
<dbReference type="AlphaFoldDB" id="A0A1F4XRB4"/>
<accession>A0A1F4XRB4</accession>
<proteinExistence type="predicted"/>
<dbReference type="Pfam" id="PF10996">
    <property type="entry name" value="Beta-Casp"/>
    <property type="match status" value="1"/>
</dbReference>
<dbReference type="SMART" id="SM00849">
    <property type="entry name" value="Lactamase_B"/>
    <property type="match status" value="1"/>
</dbReference>
<name>A0A1F4XRB4_9BACT</name>
<sequence>MQSTLQFYGGTGTVTGSNFLLRSNPDQSGGTKVNILVDCGLTQGKHTAELDNWAAFPYEPASVQYLVVTHAHIDHIGRIPKLVKDGFRGKIISTKATMSLVEPLLLDSMELLAHDARKHGRLPLYDTGDITNAMGLWEGIGYHQKVALPGNFVLEFFDAGHILGSAMAVFTREGKSIAFTGDLGGGNSPLLPPVEEIPHVNYLVMESVYGDRVRSTDQSRRDTLENVIEDTAARNGTLLIPAFSTERTQDLLFEIRTLMVEKRVPSMPVYADSPLAQKITASYLAHPEYFAPAIRARLEDGENIFAFPELHFVESAEESRGIQSTKGPMIIIAGSGMSNGGRVHSHEKNILPDEKSTLLIVGYQSAGSLGRRLVEGDKNVRIMGQPTPVRCRVEAIYGYSAHMDSQELLEFANKAMGKIKEVFVVMGEPASSSFLAQRIRDYLGTKATVPELGSTVILNV</sequence>